<sequence length="70" mass="8161">MPKHEDDVKAIIAEELDLPMDEMKPDTNFKDGLAIDDFKKSQMITALRESYLKAQDVIDYVGIKLWWYAI</sequence>
<dbReference type="Gene3D" id="1.10.1200.10">
    <property type="entry name" value="ACP-like"/>
    <property type="match status" value="1"/>
</dbReference>
<dbReference type="Proteomes" id="UP001147747">
    <property type="component" value="Unassembled WGS sequence"/>
</dbReference>
<dbReference type="OrthoDB" id="4426945at2759"/>
<dbReference type="InterPro" id="IPR036736">
    <property type="entry name" value="ACP-like_sf"/>
</dbReference>
<organism evidence="1 2">
    <name type="scientific">Penicillium cosmopolitanum</name>
    <dbReference type="NCBI Taxonomy" id="1131564"/>
    <lineage>
        <taxon>Eukaryota</taxon>
        <taxon>Fungi</taxon>
        <taxon>Dikarya</taxon>
        <taxon>Ascomycota</taxon>
        <taxon>Pezizomycotina</taxon>
        <taxon>Eurotiomycetes</taxon>
        <taxon>Eurotiomycetidae</taxon>
        <taxon>Eurotiales</taxon>
        <taxon>Aspergillaceae</taxon>
        <taxon>Penicillium</taxon>
    </lineage>
</organism>
<dbReference type="RefSeq" id="XP_056490786.1">
    <property type="nucleotide sequence ID" value="XM_056628052.1"/>
</dbReference>
<dbReference type="AlphaFoldDB" id="A0A9X0BBG9"/>
<evidence type="ECO:0000313" key="1">
    <source>
        <dbReference type="EMBL" id="KAJ5403544.1"/>
    </source>
</evidence>
<dbReference type="EMBL" id="JAPZBU010000005">
    <property type="protein sequence ID" value="KAJ5403544.1"/>
    <property type="molecule type" value="Genomic_DNA"/>
</dbReference>
<dbReference type="SUPFAM" id="SSF47336">
    <property type="entry name" value="ACP-like"/>
    <property type="match status" value="1"/>
</dbReference>
<protein>
    <submittedName>
        <fullName evidence="1">Uncharacterized protein</fullName>
    </submittedName>
</protein>
<accession>A0A9X0BBG9</accession>
<proteinExistence type="predicted"/>
<keyword evidence="2" id="KW-1185">Reference proteome</keyword>
<name>A0A9X0BBG9_9EURO</name>
<reference evidence="1" key="1">
    <citation type="submission" date="2022-12" db="EMBL/GenBank/DDBJ databases">
        <authorList>
            <person name="Petersen C."/>
        </authorList>
    </citation>
    <scope>NUCLEOTIDE SEQUENCE</scope>
    <source>
        <strain evidence="1">IBT 29677</strain>
    </source>
</reference>
<reference evidence="1" key="2">
    <citation type="journal article" date="2023" name="IMA Fungus">
        <title>Comparative genomic study of the Penicillium genus elucidates a diverse pangenome and 15 lateral gene transfer events.</title>
        <authorList>
            <person name="Petersen C."/>
            <person name="Sorensen T."/>
            <person name="Nielsen M.R."/>
            <person name="Sondergaard T.E."/>
            <person name="Sorensen J.L."/>
            <person name="Fitzpatrick D.A."/>
            <person name="Frisvad J.C."/>
            <person name="Nielsen K.L."/>
        </authorList>
    </citation>
    <scope>NUCLEOTIDE SEQUENCE</scope>
    <source>
        <strain evidence="1">IBT 29677</strain>
    </source>
</reference>
<dbReference type="GO" id="GO:0044550">
    <property type="term" value="P:secondary metabolite biosynthetic process"/>
    <property type="evidence" value="ECO:0007669"/>
    <property type="project" value="UniProtKB-ARBA"/>
</dbReference>
<dbReference type="GeneID" id="81367032"/>
<evidence type="ECO:0000313" key="2">
    <source>
        <dbReference type="Proteomes" id="UP001147747"/>
    </source>
</evidence>
<comment type="caution">
    <text evidence="1">The sequence shown here is derived from an EMBL/GenBank/DDBJ whole genome shotgun (WGS) entry which is preliminary data.</text>
</comment>
<gene>
    <name evidence="1" type="ORF">N7509_003415</name>
</gene>